<feature type="region of interest" description="Disordered" evidence="1">
    <location>
        <begin position="29"/>
        <end position="53"/>
    </location>
</feature>
<name>A0A168MYV7_MUCCL</name>
<comment type="caution">
    <text evidence="2">The sequence shown here is derived from an EMBL/GenBank/DDBJ whole genome shotgun (WGS) entry which is preliminary data.</text>
</comment>
<evidence type="ECO:0000313" key="3">
    <source>
        <dbReference type="Proteomes" id="UP000077051"/>
    </source>
</evidence>
<dbReference type="VEuPathDB" id="FungiDB:MUCCIDRAFT_155927"/>
<reference evidence="2 3" key="1">
    <citation type="submission" date="2015-06" db="EMBL/GenBank/DDBJ databases">
        <title>Expansion of signal transduction pathways in fungi by whole-genome duplication.</title>
        <authorList>
            <consortium name="DOE Joint Genome Institute"/>
            <person name="Corrochano L.M."/>
            <person name="Kuo A."/>
            <person name="Marcet-Houben M."/>
            <person name="Polaino S."/>
            <person name="Salamov A."/>
            <person name="Villalobos J.M."/>
            <person name="Alvarez M.I."/>
            <person name="Avalos J."/>
            <person name="Benito E.P."/>
            <person name="Benoit I."/>
            <person name="Burger G."/>
            <person name="Camino L.P."/>
            <person name="Canovas D."/>
            <person name="Cerda-Olmedo E."/>
            <person name="Cheng J.-F."/>
            <person name="Dominguez A."/>
            <person name="Elias M."/>
            <person name="Eslava A.P."/>
            <person name="Glaser F."/>
            <person name="Grimwood J."/>
            <person name="Gutierrez G."/>
            <person name="Heitman J."/>
            <person name="Henrissat B."/>
            <person name="Iturriaga E.A."/>
            <person name="Lang B.F."/>
            <person name="Lavin J.L."/>
            <person name="Lee S."/>
            <person name="Li W."/>
            <person name="Lindquist E."/>
            <person name="Lopez-Garcia S."/>
            <person name="Luque E.M."/>
            <person name="Marcos A.T."/>
            <person name="Martin J."/>
            <person name="Mccluskey K."/>
            <person name="Medina H.R."/>
            <person name="Miralles-Duran A."/>
            <person name="Miyazaki A."/>
            <person name="Munoz-Torres E."/>
            <person name="Oguiza J.A."/>
            <person name="Ohm R."/>
            <person name="Olmedo M."/>
            <person name="Orejas M."/>
            <person name="Ortiz-Castellanos L."/>
            <person name="Pisabarro A.G."/>
            <person name="Rodriguez-Romero J."/>
            <person name="Ruiz-Herrera J."/>
            <person name="Ruiz-Vazquez R."/>
            <person name="Sanz C."/>
            <person name="Schackwitz W."/>
            <person name="Schmutz J."/>
            <person name="Shahriari M."/>
            <person name="Shelest E."/>
            <person name="Silva-Franco F."/>
            <person name="Soanes D."/>
            <person name="Syed K."/>
            <person name="Tagua V.G."/>
            <person name="Talbot N.J."/>
            <person name="Thon M."/>
            <person name="De Vries R.P."/>
            <person name="Wiebenga A."/>
            <person name="Yadav J.S."/>
            <person name="Braun E.L."/>
            <person name="Baker S."/>
            <person name="Garre V."/>
            <person name="Horwitz B."/>
            <person name="Torres-Martinez S."/>
            <person name="Idnurm A."/>
            <person name="Herrera-Estrella A."/>
            <person name="Gabaldon T."/>
            <person name="Grigoriev I.V."/>
        </authorList>
    </citation>
    <scope>NUCLEOTIDE SEQUENCE [LARGE SCALE GENOMIC DNA]</scope>
    <source>
        <strain evidence="2 3">CBS 277.49</strain>
    </source>
</reference>
<dbReference type="AlphaFoldDB" id="A0A168MYV7"/>
<dbReference type="STRING" id="747725.A0A168MYV7"/>
<evidence type="ECO:0000256" key="1">
    <source>
        <dbReference type="SAM" id="MobiDB-lite"/>
    </source>
</evidence>
<protein>
    <submittedName>
        <fullName evidence="2">Uncharacterized protein</fullName>
    </submittedName>
</protein>
<evidence type="ECO:0000313" key="2">
    <source>
        <dbReference type="EMBL" id="OAD05551.1"/>
    </source>
</evidence>
<feature type="compositionally biased region" description="Polar residues" evidence="1">
    <location>
        <begin position="40"/>
        <end position="53"/>
    </location>
</feature>
<proteinExistence type="predicted"/>
<dbReference type="EMBL" id="AMYB01000003">
    <property type="protein sequence ID" value="OAD05551.1"/>
    <property type="molecule type" value="Genomic_DNA"/>
</dbReference>
<organism evidence="2 3">
    <name type="scientific">Mucor lusitanicus CBS 277.49</name>
    <dbReference type="NCBI Taxonomy" id="747725"/>
    <lineage>
        <taxon>Eukaryota</taxon>
        <taxon>Fungi</taxon>
        <taxon>Fungi incertae sedis</taxon>
        <taxon>Mucoromycota</taxon>
        <taxon>Mucoromycotina</taxon>
        <taxon>Mucoromycetes</taxon>
        <taxon>Mucorales</taxon>
        <taxon>Mucorineae</taxon>
        <taxon>Mucoraceae</taxon>
        <taxon>Mucor</taxon>
    </lineage>
</organism>
<gene>
    <name evidence="2" type="ORF">MUCCIDRAFT_155927</name>
</gene>
<sequence>MQQQQLLQLQYQQQQQQMNMRYQLLSNTSSLYSSDDEDPSNLQYQPTNTTTSF</sequence>
<accession>A0A168MYV7</accession>
<keyword evidence="3" id="KW-1185">Reference proteome</keyword>
<dbReference type="Proteomes" id="UP000077051">
    <property type="component" value="Unassembled WGS sequence"/>
</dbReference>